<evidence type="ECO:0000313" key="2">
    <source>
        <dbReference type="Proteomes" id="UP000199375"/>
    </source>
</evidence>
<dbReference type="Proteomes" id="UP000199375">
    <property type="component" value="Unassembled WGS sequence"/>
</dbReference>
<gene>
    <name evidence="1" type="ORF">GA0070558_13441</name>
</gene>
<sequence>MTYTTPWQRSCDCRCLIHHHLPRTTYNESDCACTITCATQPLTLLSDRWGCALFLDPAGDLWHVPAMTHGTWDWSKAAEIDTRFDLHDAGRLIEQLLRHVAQVLAAPLT</sequence>
<protein>
    <submittedName>
        <fullName evidence="1">Uncharacterized protein</fullName>
    </submittedName>
</protein>
<evidence type="ECO:0000313" key="1">
    <source>
        <dbReference type="EMBL" id="SCF15167.1"/>
    </source>
</evidence>
<reference evidence="1 2" key="1">
    <citation type="submission" date="2016-06" db="EMBL/GenBank/DDBJ databases">
        <authorList>
            <person name="Kjaerup R.B."/>
            <person name="Dalgaard T.S."/>
            <person name="Juul-Madsen H.R."/>
        </authorList>
    </citation>
    <scope>NUCLEOTIDE SEQUENCE [LARGE SCALE GENOMIC DNA]</scope>
    <source>
        <strain evidence="1 2">DSM 45626</strain>
    </source>
</reference>
<accession>A0A1C4Y367</accession>
<dbReference type="AlphaFoldDB" id="A0A1C4Y367"/>
<proteinExistence type="predicted"/>
<dbReference type="RefSeq" id="WP_091284924.1">
    <property type="nucleotide sequence ID" value="NZ_FMCW01000034.1"/>
</dbReference>
<dbReference type="EMBL" id="FMCW01000034">
    <property type="protein sequence ID" value="SCF15167.1"/>
    <property type="molecule type" value="Genomic_DNA"/>
</dbReference>
<name>A0A1C4Y367_9ACTN</name>
<organism evidence="1 2">
    <name type="scientific">Micromonospora haikouensis</name>
    <dbReference type="NCBI Taxonomy" id="686309"/>
    <lineage>
        <taxon>Bacteria</taxon>
        <taxon>Bacillati</taxon>
        <taxon>Actinomycetota</taxon>
        <taxon>Actinomycetes</taxon>
        <taxon>Micromonosporales</taxon>
        <taxon>Micromonosporaceae</taxon>
        <taxon>Micromonospora</taxon>
    </lineage>
</organism>